<accession>A0A022PD60</accession>
<protein>
    <submittedName>
        <fullName evidence="1">Uncharacterized protein</fullName>
    </submittedName>
</protein>
<dbReference type="EMBL" id="JFGV01000058">
    <property type="protein sequence ID" value="EYU14097.1"/>
    <property type="molecule type" value="Genomic_DNA"/>
</dbReference>
<name>A0A022PD60_9GAMM</name>
<organism evidence="1 2">
    <name type="scientific">Photorhabdus aegyptia</name>
    <dbReference type="NCBI Taxonomy" id="2805098"/>
    <lineage>
        <taxon>Bacteria</taxon>
        <taxon>Pseudomonadati</taxon>
        <taxon>Pseudomonadota</taxon>
        <taxon>Gammaproteobacteria</taxon>
        <taxon>Enterobacterales</taxon>
        <taxon>Morganellaceae</taxon>
        <taxon>Photorhabdus</taxon>
    </lineage>
</organism>
<gene>
    <name evidence="1" type="ORF">BA1DRAFT_03401</name>
</gene>
<sequence length="126" mass="14286">MKKITGFMLLAIIIIAALTVRNYYLLRNDVEETLNHYEIIEYYIGTANITDVELSNYQPFLCEKGCERFVLKIRGEKGDGIVTADINFHTSDVSSAILCLSDNKKIALTEDISDDFIKNNLNTLCQ</sequence>
<keyword evidence="2" id="KW-1185">Reference proteome</keyword>
<dbReference type="Proteomes" id="UP000023464">
    <property type="component" value="Unassembled WGS sequence"/>
</dbReference>
<dbReference type="RefSeq" id="WP_036781312.1">
    <property type="nucleotide sequence ID" value="NZ_CAWLTM010000057.1"/>
</dbReference>
<comment type="caution">
    <text evidence="1">The sequence shown here is derived from an EMBL/GenBank/DDBJ whole genome shotgun (WGS) entry which is preliminary data.</text>
</comment>
<evidence type="ECO:0000313" key="1">
    <source>
        <dbReference type="EMBL" id="EYU14097.1"/>
    </source>
</evidence>
<reference evidence="1 2" key="1">
    <citation type="submission" date="2014-03" db="EMBL/GenBank/DDBJ databases">
        <title>Draft Genome of Photorhabdus luminescens BA1, an Egyptian Isolate.</title>
        <authorList>
            <person name="Ghazal S."/>
            <person name="Hurst S.G.IV."/>
            <person name="Morris K."/>
            <person name="Thomas K."/>
            <person name="Tisa L.S."/>
        </authorList>
    </citation>
    <scope>NUCLEOTIDE SEQUENCE [LARGE SCALE GENOMIC DNA]</scope>
    <source>
        <strain evidence="1 2">BA1</strain>
    </source>
</reference>
<proteinExistence type="predicted"/>
<evidence type="ECO:0000313" key="2">
    <source>
        <dbReference type="Proteomes" id="UP000023464"/>
    </source>
</evidence>
<dbReference type="AlphaFoldDB" id="A0A022PD60"/>
<dbReference type="PATRIC" id="fig|1393736.3.peg.3474"/>